<name>A0A2T4ZHS2_9HYPH</name>
<dbReference type="FunFam" id="3.30.70.270:FF:000001">
    <property type="entry name" value="Diguanylate cyclase domain protein"/>
    <property type="match status" value="1"/>
</dbReference>
<dbReference type="InterPro" id="IPR029787">
    <property type="entry name" value="Nucleotide_cyclase"/>
</dbReference>
<keyword evidence="2" id="KW-0175">Coiled coil</keyword>
<sequence length="250" mass="26114">MPRAVVLTIVVACLASLGSVAMTYGVYLVIGLKEPRVAFTLATVCPLIIAPPLVYWSFRKNDRIAALNQALAASNAELAVAKRSLEEMMRKDGLTGLLNRTAFFAAIDEALQSAGGCLLMLDIDHFKAINDEHGHAAGDDVLVVVGHALAAALPSGSFAGRLGGEEFGVFLPGIGIGEALIYAEALRQRLGSDIGTRSGLGRPVTVSVGAAAVDKQGDIASLYRTSDAALYRAKREGRNRVAAGGQIPPC</sequence>
<dbReference type="GO" id="GO:0005886">
    <property type="term" value="C:plasma membrane"/>
    <property type="evidence" value="ECO:0007669"/>
    <property type="project" value="TreeGrafter"/>
</dbReference>
<gene>
    <name evidence="5" type="ORF">C8P69_101195</name>
</gene>
<dbReference type="EC" id="2.7.7.65" evidence="1"/>
<dbReference type="Proteomes" id="UP000241808">
    <property type="component" value="Unassembled WGS sequence"/>
</dbReference>
<keyword evidence="3" id="KW-0812">Transmembrane</keyword>
<dbReference type="GO" id="GO:0052621">
    <property type="term" value="F:diguanylate cyclase activity"/>
    <property type="evidence" value="ECO:0007669"/>
    <property type="project" value="UniProtKB-EC"/>
</dbReference>
<accession>A0A2T4ZHS2</accession>
<feature type="domain" description="GGDEF" evidence="4">
    <location>
        <begin position="114"/>
        <end position="246"/>
    </location>
</feature>
<dbReference type="InterPro" id="IPR043128">
    <property type="entry name" value="Rev_trsase/Diguanyl_cyclase"/>
</dbReference>
<dbReference type="CDD" id="cd01949">
    <property type="entry name" value="GGDEF"/>
    <property type="match status" value="1"/>
</dbReference>
<keyword evidence="3" id="KW-0472">Membrane</keyword>
<dbReference type="GO" id="GO:1902201">
    <property type="term" value="P:negative regulation of bacterial-type flagellum-dependent cell motility"/>
    <property type="evidence" value="ECO:0007669"/>
    <property type="project" value="TreeGrafter"/>
</dbReference>
<dbReference type="PANTHER" id="PTHR45138">
    <property type="entry name" value="REGULATORY COMPONENTS OF SENSORY TRANSDUCTION SYSTEM"/>
    <property type="match status" value="1"/>
</dbReference>
<dbReference type="RefSeq" id="WP_108173992.1">
    <property type="nucleotide sequence ID" value="NZ_PZZL01000001.1"/>
</dbReference>
<protein>
    <recommendedName>
        <fullName evidence="1">diguanylate cyclase</fullName>
        <ecNumber evidence="1">2.7.7.65</ecNumber>
    </recommendedName>
</protein>
<dbReference type="PROSITE" id="PS50887">
    <property type="entry name" value="GGDEF"/>
    <property type="match status" value="1"/>
</dbReference>
<dbReference type="GO" id="GO:0043709">
    <property type="term" value="P:cell adhesion involved in single-species biofilm formation"/>
    <property type="evidence" value="ECO:0007669"/>
    <property type="project" value="TreeGrafter"/>
</dbReference>
<dbReference type="SMART" id="SM00267">
    <property type="entry name" value="GGDEF"/>
    <property type="match status" value="1"/>
</dbReference>
<evidence type="ECO:0000259" key="4">
    <source>
        <dbReference type="PROSITE" id="PS50887"/>
    </source>
</evidence>
<dbReference type="Gene3D" id="3.30.70.270">
    <property type="match status" value="1"/>
</dbReference>
<reference evidence="5 6" key="1">
    <citation type="submission" date="2018-04" db="EMBL/GenBank/DDBJ databases">
        <title>Genomic Encyclopedia of Archaeal and Bacterial Type Strains, Phase II (KMG-II): from individual species to whole genera.</title>
        <authorList>
            <person name="Goeker M."/>
        </authorList>
    </citation>
    <scope>NUCLEOTIDE SEQUENCE [LARGE SCALE GENOMIC DNA]</scope>
    <source>
        <strain evidence="5 6">DSM 25521</strain>
    </source>
</reference>
<keyword evidence="6" id="KW-1185">Reference proteome</keyword>
<feature type="coiled-coil region" evidence="2">
    <location>
        <begin position="64"/>
        <end position="91"/>
    </location>
</feature>
<dbReference type="OrthoDB" id="9812260at2"/>
<dbReference type="AlphaFoldDB" id="A0A2T4ZHS2"/>
<dbReference type="InterPro" id="IPR050469">
    <property type="entry name" value="Diguanylate_Cyclase"/>
</dbReference>
<evidence type="ECO:0000313" key="5">
    <source>
        <dbReference type="EMBL" id="PTM61526.1"/>
    </source>
</evidence>
<evidence type="ECO:0000256" key="3">
    <source>
        <dbReference type="SAM" id="Phobius"/>
    </source>
</evidence>
<comment type="caution">
    <text evidence="5">The sequence shown here is derived from an EMBL/GenBank/DDBJ whole genome shotgun (WGS) entry which is preliminary data.</text>
</comment>
<evidence type="ECO:0000256" key="1">
    <source>
        <dbReference type="ARBA" id="ARBA00012528"/>
    </source>
</evidence>
<dbReference type="EMBL" id="PZZL01000001">
    <property type="protein sequence ID" value="PTM61526.1"/>
    <property type="molecule type" value="Genomic_DNA"/>
</dbReference>
<feature type="transmembrane region" description="Helical" evidence="3">
    <location>
        <begin position="37"/>
        <end position="58"/>
    </location>
</feature>
<dbReference type="InterPro" id="IPR000160">
    <property type="entry name" value="GGDEF_dom"/>
</dbReference>
<organism evidence="5 6">
    <name type="scientific">Phreatobacter oligotrophus</name>
    <dbReference type="NCBI Taxonomy" id="1122261"/>
    <lineage>
        <taxon>Bacteria</taxon>
        <taxon>Pseudomonadati</taxon>
        <taxon>Pseudomonadota</taxon>
        <taxon>Alphaproteobacteria</taxon>
        <taxon>Hyphomicrobiales</taxon>
        <taxon>Phreatobacteraceae</taxon>
        <taxon>Phreatobacter</taxon>
    </lineage>
</organism>
<dbReference type="Pfam" id="PF00990">
    <property type="entry name" value="GGDEF"/>
    <property type="match status" value="1"/>
</dbReference>
<evidence type="ECO:0000256" key="2">
    <source>
        <dbReference type="SAM" id="Coils"/>
    </source>
</evidence>
<keyword evidence="3" id="KW-1133">Transmembrane helix</keyword>
<evidence type="ECO:0000313" key="6">
    <source>
        <dbReference type="Proteomes" id="UP000241808"/>
    </source>
</evidence>
<proteinExistence type="predicted"/>
<dbReference type="SUPFAM" id="SSF55073">
    <property type="entry name" value="Nucleotide cyclase"/>
    <property type="match status" value="1"/>
</dbReference>
<dbReference type="PANTHER" id="PTHR45138:SF24">
    <property type="entry name" value="DIGUANYLATE CYCLASE DGCC-RELATED"/>
    <property type="match status" value="1"/>
</dbReference>
<dbReference type="NCBIfam" id="TIGR00254">
    <property type="entry name" value="GGDEF"/>
    <property type="match status" value="1"/>
</dbReference>